<keyword evidence="8" id="KW-0597">Phosphoprotein</keyword>
<evidence type="ECO:0000256" key="19">
    <source>
        <dbReference type="SAM" id="MobiDB-lite"/>
    </source>
</evidence>
<evidence type="ECO:0000256" key="9">
    <source>
        <dbReference type="ARBA" id="ARBA00022692"/>
    </source>
</evidence>
<keyword evidence="23" id="KW-1185">Reference proteome</keyword>
<name>A0A2A9EIE0_9MICO</name>
<organism evidence="22 23">
    <name type="scientific">Georgenia soli</name>
    <dbReference type="NCBI Taxonomy" id="638953"/>
    <lineage>
        <taxon>Bacteria</taxon>
        <taxon>Bacillati</taxon>
        <taxon>Actinomycetota</taxon>
        <taxon>Actinomycetes</taxon>
        <taxon>Micrococcales</taxon>
        <taxon>Bogoriellaceae</taxon>
        <taxon>Georgenia</taxon>
    </lineage>
</organism>
<feature type="transmembrane region" description="Helical" evidence="20">
    <location>
        <begin position="719"/>
        <end position="742"/>
    </location>
</feature>
<dbReference type="GO" id="GO:0015444">
    <property type="term" value="F:P-type magnesium transporter activity"/>
    <property type="evidence" value="ECO:0007669"/>
    <property type="project" value="UniProtKB-EC"/>
</dbReference>
<dbReference type="InterPro" id="IPR044492">
    <property type="entry name" value="P_typ_ATPase_HD_dom"/>
</dbReference>
<evidence type="ECO:0000256" key="14">
    <source>
        <dbReference type="ARBA" id="ARBA00022989"/>
    </source>
</evidence>
<comment type="subcellular location">
    <subcellularLocation>
        <location evidence="2">Cell inner membrane</location>
        <topology evidence="2">Multi-pass membrane protein</topology>
    </subcellularLocation>
</comment>
<evidence type="ECO:0000256" key="5">
    <source>
        <dbReference type="ARBA" id="ARBA00013555"/>
    </source>
</evidence>
<keyword evidence="12" id="KW-0460">Magnesium</keyword>
<dbReference type="Proteomes" id="UP000222106">
    <property type="component" value="Unassembled WGS sequence"/>
</dbReference>
<dbReference type="Gene3D" id="1.20.1110.10">
    <property type="entry name" value="Calcium-transporting ATPase, transmembrane domain"/>
    <property type="match status" value="1"/>
</dbReference>
<dbReference type="InterPro" id="IPR006415">
    <property type="entry name" value="P-type_ATPase_IIIB"/>
</dbReference>
<dbReference type="AlphaFoldDB" id="A0A2A9EIE0"/>
<evidence type="ECO:0000256" key="15">
    <source>
        <dbReference type="ARBA" id="ARBA00023136"/>
    </source>
</evidence>
<keyword evidence="10" id="KW-0547">Nucleotide-binding</keyword>
<evidence type="ECO:0000256" key="16">
    <source>
        <dbReference type="ARBA" id="ARBA00029806"/>
    </source>
</evidence>
<evidence type="ECO:0000256" key="17">
    <source>
        <dbReference type="ARBA" id="ARBA00047295"/>
    </source>
</evidence>
<reference evidence="22 23" key="1">
    <citation type="submission" date="2017-10" db="EMBL/GenBank/DDBJ databases">
        <title>Sequencing the genomes of 1000 actinobacteria strains.</title>
        <authorList>
            <person name="Klenk H.-P."/>
        </authorList>
    </citation>
    <scope>NUCLEOTIDE SEQUENCE [LARGE SCALE GENOMIC DNA]</scope>
    <source>
        <strain evidence="22 23">DSM 21838</strain>
    </source>
</reference>
<dbReference type="InterPro" id="IPR023298">
    <property type="entry name" value="ATPase_P-typ_TM_dom_sf"/>
</dbReference>
<dbReference type="SMART" id="SM00831">
    <property type="entry name" value="Cation_ATPase_N"/>
    <property type="match status" value="1"/>
</dbReference>
<dbReference type="PRINTS" id="PR01836">
    <property type="entry name" value="MGATPASE"/>
</dbReference>
<keyword evidence="9 20" id="KW-0812">Transmembrane</keyword>
<evidence type="ECO:0000256" key="18">
    <source>
        <dbReference type="ARBA" id="ARBA00049360"/>
    </source>
</evidence>
<dbReference type="SFLD" id="SFLDF00027">
    <property type="entry name" value="p-type_atpase"/>
    <property type="match status" value="1"/>
</dbReference>
<dbReference type="SUPFAM" id="SSF81653">
    <property type="entry name" value="Calcium ATPase, transduction domain A"/>
    <property type="match status" value="1"/>
</dbReference>
<evidence type="ECO:0000313" key="22">
    <source>
        <dbReference type="EMBL" id="PFG38593.1"/>
    </source>
</evidence>
<feature type="transmembrane region" description="Helical" evidence="20">
    <location>
        <begin position="781"/>
        <end position="800"/>
    </location>
</feature>
<dbReference type="InterPro" id="IPR008250">
    <property type="entry name" value="ATPase_P-typ_transduc_dom_A_sf"/>
</dbReference>
<dbReference type="GO" id="GO:0016887">
    <property type="term" value="F:ATP hydrolysis activity"/>
    <property type="evidence" value="ECO:0007669"/>
    <property type="project" value="InterPro"/>
</dbReference>
<evidence type="ECO:0000256" key="20">
    <source>
        <dbReference type="SAM" id="Phobius"/>
    </source>
</evidence>
<keyword evidence="14 20" id="KW-1133">Transmembrane helix</keyword>
<dbReference type="Pfam" id="PF13246">
    <property type="entry name" value="Cation_ATPase"/>
    <property type="match status" value="1"/>
</dbReference>
<feature type="region of interest" description="Disordered" evidence="19">
    <location>
        <begin position="839"/>
        <end position="869"/>
    </location>
</feature>
<comment type="similarity">
    <text evidence="3">Belongs to the cation transport ATPase (P-type) (TC 3.A.3) family. Type IIIB subfamily.</text>
</comment>
<feature type="transmembrane region" description="Helical" evidence="20">
    <location>
        <begin position="85"/>
        <end position="101"/>
    </location>
</feature>
<keyword evidence="13" id="KW-1278">Translocase</keyword>
<evidence type="ECO:0000256" key="11">
    <source>
        <dbReference type="ARBA" id="ARBA00022840"/>
    </source>
</evidence>
<evidence type="ECO:0000256" key="10">
    <source>
        <dbReference type="ARBA" id="ARBA00022741"/>
    </source>
</evidence>
<evidence type="ECO:0000256" key="4">
    <source>
        <dbReference type="ARBA" id="ARBA00012786"/>
    </source>
</evidence>
<dbReference type="InterPro" id="IPR023299">
    <property type="entry name" value="ATPase_P-typ_cyto_dom_N"/>
</dbReference>
<dbReference type="OrthoDB" id="9814270at2"/>
<dbReference type="Pfam" id="PF00122">
    <property type="entry name" value="E1-E2_ATPase"/>
    <property type="match status" value="1"/>
</dbReference>
<dbReference type="SFLD" id="SFLDS00003">
    <property type="entry name" value="Haloacid_Dehalogenase"/>
    <property type="match status" value="1"/>
</dbReference>
<feature type="domain" description="Cation-transporting P-type ATPase N-terminal" evidence="21">
    <location>
        <begin position="8"/>
        <end position="81"/>
    </location>
</feature>
<evidence type="ECO:0000256" key="2">
    <source>
        <dbReference type="ARBA" id="ARBA00004429"/>
    </source>
</evidence>
<dbReference type="InterPro" id="IPR004014">
    <property type="entry name" value="ATPase_P-typ_cation-transptr_N"/>
</dbReference>
<dbReference type="EC" id="7.2.2.14" evidence="4"/>
<dbReference type="InterPro" id="IPR001757">
    <property type="entry name" value="P_typ_ATPase"/>
</dbReference>
<feature type="transmembrane region" description="Helical" evidence="20">
    <location>
        <begin position="806"/>
        <end position="828"/>
    </location>
</feature>
<comment type="function">
    <text evidence="1">Mediates magnesium influx to the cytosol.</text>
</comment>
<dbReference type="InterPro" id="IPR036412">
    <property type="entry name" value="HAD-like_sf"/>
</dbReference>
<protein>
    <recommendedName>
        <fullName evidence="5">Magnesium-transporting ATPase, P-type 1</fullName>
        <ecNumber evidence="4">7.2.2.14</ecNumber>
    </recommendedName>
    <alternativeName>
        <fullName evidence="16">Mg(2+) transport ATPase, P-type 1</fullName>
    </alternativeName>
</protein>
<evidence type="ECO:0000256" key="13">
    <source>
        <dbReference type="ARBA" id="ARBA00022967"/>
    </source>
</evidence>
<sequence length="869" mass="91133">MPSVEQAAFWAQDGTAVLEALDSAPRGLAGTEAARRLDRDGPATLVARTRHRGVRLLLSQFSGPVVLLLLVAAVIALVLGDTVDGAVILTIVLASGLLGYWQERGADRTMAALLARVHVTSTVLRDGAETVVRPDEIVLGDVVVLRAGDLVPADCRVLGSRNLLVDQAALTGESFPVEKTAGPPAAADAPVPERTTALYLGSHVVSGAGEAVVVAVGRATEFGQVAADLQSRDVTTAFERGLTDFGLLLVRAMAVLVSAIFVIDLLLGRPLVDSLLFSLALAVGLTPQMMPAIVAISLSAGARRMAAEKVVVKRLDAIEDLGGMTVLCTDKTGTLTSGDVRLRAALAPDGVADDEVLRLARLNAGLQRGFANPLDRAVLDGVQEVPPGRALGEVPYDFSRRRLSVLVGADADGPPLLVTKGAFAETVAVCDRVELDGRVSALDDAALRSVWDAQDSLAAEGLRVLALATRQLPTGVQVSAADERGMTLRGLLAFEDPPRADAVASVARLREVGVGVRLVTGDSAAAARVVAAAVGLSPAGMLTGRDLAALDDRALAARLSAAEVVAEVDPLEKERVVRQLRRRGEVVGFLGDGINDAPALHAADVGLSVDTAVDVAKQAADVVLLDKSLGVVADGVVLGRSTFANTLKYVRVTVSANFGNMLSMAAAAAFLPFLPMLPRQILVLNFLSDIPGTTIAGDSVDPEQVARAPAWDTRSIRRFMVTFGLISTAFDLLTFLVLRQVFRADAPLFRSGWFVESTLTELAVMLVLRTGRPFYRSRPGVGLRLTSGVVAVVVVALPFTPLAAPLGLVPLPAALLATLAVLLALYVLMNELAKRALAPRPRQAPPPARSLLRRRRRPPRAPSSTAARG</sequence>
<evidence type="ECO:0000313" key="23">
    <source>
        <dbReference type="Proteomes" id="UP000222106"/>
    </source>
</evidence>
<dbReference type="RefSeq" id="WP_098482835.1">
    <property type="nucleotide sequence ID" value="NZ_PDJI01000004.1"/>
</dbReference>
<evidence type="ECO:0000256" key="12">
    <source>
        <dbReference type="ARBA" id="ARBA00022842"/>
    </source>
</evidence>
<dbReference type="Gene3D" id="3.40.50.1000">
    <property type="entry name" value="HAD superfamily/HAD-like"/>
    <property type="match status" value="1"/>
</dbReference>
<comment type="catalytic activity">
    <reaction evidence="17">
        <text>Mg(2+)(out) + ATP + H2O = Mg(2+)(in) + ADP + phosphate + H(+)</text>
        <dbReference type="Rhea" id="RHEA:10260"/>
        <dbReference type="ChEBI" id="CHEBI:15377"/>
        <dbReference type="ChEBI" id="CHEBI:15378"/>
        <dbReference type="ChEBI" id="CHEBI:18420"/>
        <dbReference type="ChEBI" id="CHEBI:30616"/>
        <dbReference type="ChEBI" id="CHEBI:43474"/>
        <dbReference type="ChEBI" id="CHEBI:456216"/>
        <dbReference type="EC" id="7.2.2.14"/>
    </reaction>
</comment>
<dbReference type="PROSITE" id="PS00154">
    <property type="entry name" value="ATPASE_E1_E2"/>
    <property type="match status" value="1"/>
</dbReference>
<dbReference type="Gene3D" id="2.70.150.10">
    <property type="entry name" value="Calcium-transporting ATPase, cytoplasmic transduction domain A"/>
    <property type="match status" value="1"/>
</dbReference>
<proteinExistence type="inferred from homology"/>
<evidence type="ECO:0000256" key="8">
    <source>
        <dbReference type="ARBA" id="ARBA00022553"/>
    </source>
</evidence>
<dbReference type="SUPFAM" id="SSF81665">
    <property type="entry name" value="Calcium ATPase, transmembrane domain M"/>
    <property type="match status" value="1"/>
</dbReference>
<dbReference type="Pfam" id="PF00690">
    <property type="entry name" value="Cation_ATPase_N"/>
    <property type="match status" value="1"/>
</dbReference>
<dbReference type="NCBIfam" id="TIGR01494">
    <property type="entry name" value="ATPase_P-type"/>
    <property type="match status" value="2"/>
</dbReference>
<dbReference type="GO" id="GO:0005524">
    <property type="term" value="F:ATP binding"/>
    <property type="evidence" value="ECO:0007669"/>
    <property type="project" value="UniProtKB-KW"/>
</dbReference>
<evidence type="ECO:0000256" key="6">
    <source>
        <dbReference type="ARBA" id="ARBA00022475"/>
    </source>
</evidence>
<dbReference type="SUPFAM" id="SSF56784">
    <property type="entry name" value="HAD-like"/>
    <property type="match status" value="1"/>
</dbReference>
<evidence type="ECO:0000259" key="21">
    <source>
        <dbReference type="SMART" id="SM00831"/>
    </source>
</evidence>
<feature type="transmembrane region" description="Helical" evidence="20">
    <location>
        <begin position="56"/>
        <end position="79"/>
    </location>
</feature>
<dbReference type="EMBL" id="PDJI01000004">
    <property type="protein sequence ID" value="PFG38593.1"/>
    <property type="molecule type" value="Genomic_DNA"/>
</dbReference>
<feature type="transmembrane region" description="Helical" evidence="20">
    <location>
        <begin position="274"/>
        <end position="296"/>
    </location>
</feature>
<keyword evidence="6" id="KW-1003">Cell membrane</keyword>
<dbReference type="Pfam" id="PF00689">
    <property type="entry name" value="Cation_ATPase_C"/>
    <property type="match status" value="1"/>
</dbReference>
<keyword evidence="7" id="KW-0997">Cell inner membrane</keyword>
<comment type="caution">
    <text evidence="22">The sequence shown here is derived from an EMBL/GenBank/DDBJ whole genome shotgun (WGS) entry which is preliminary data.</text>
</comment>
<accession>A0A2A9EIE0</accession>
<dbReference type="InterPro" id="IPR059000">
    <property type="entry name" value="ATPase_P-type_domA"/>
</dbReference>
<dbReference type="Gene3D" id="3.40.1110.10">
    <property type="entry name" value="Calcium-transporting ATPase, cytoplasmic domain N"/>
    <property type="match status" value="1"/>
</dbReference>
<dbReference type="NCBIfam" id="TIGR01524">
    <property type="entry name" value="ATPase-IIIB_Mg"/>
    <property type="match status" value="1"/>
</dbReference>
<evidence type="ECO:0000256" key="1">
    <source>
        <dbReference type="ARBA" id="ARBA00003954"/>
    </source>
</evidence>
<evidence type="ECO:0000256" key="7">
    <source>
        <dbReference type="ARBA" id="ARBA00022519"/>
    </source>
</evidence>
<evidence type="ECO:0000256" key="3">
    <source>
        <dbReference type="ARBA" id="ARBA00008746"/>
    </source>
</evidence>
<dbReference type="SFLD" id="SFLDG00002">
    <property type="entry name" value="C1.7:_P-type_atpase_like"/>
    <property type="match status" value="1"/>
</dbReference>
<keyword evidence="11" id="KW-0067">ATP-binding</keyword>
<dbReference type="GO" id="GO:0005886">
    <property type="term" value="C:plasma membrane"/>
    <property type="evidence" value="ECO:0007669"/>
    <property type="project" value="UniProtKB-SubCell"/>
</dbReference>
<comment type="catalytic activity">
    <reaction evidence="18">
        <text>ATP + H2O = ADP + phosphate + H(+)</text>
        <dbReference type="Rhea" id="RHEA:13065"/>
        <dbReference type="ChEBI" id="CHEBI:15377"/>
        <dbReference type="ChEBI" id="CHEBI:15378"/>
        <dbReference type="ChEBI" id="CHEBI:30616"/>
        <dbReference type="ChEBI" id="CHEBI:43474"/>
        <dbReference type="ChEBI" id="CHEBI:456216"/>
    </reaction>
</comment>
<keyword evidence="15 20" id="KW-0472">Membrane</keyword>
<dbReference type="InterPro" id="IPR018303">
    <property type="entry name" value="ATPase_P-typ_P_site"/>
</dbReference>
<dbReference type="InterPro" id="IPR023214">
    <property type="entry name" value="HAD_sf"/>
</dbReference>
<dbReference type="PANTHER" id="PTHR42861">
    <property type="entry name" value="CALCIUM-TRANSPORTING ATPASE"/>
    <property type="match status" value="1"/>
</dbReference>
<gene>
    <name evidence="22" type="ORF">ATJ97_1076</name>
</gene>
<feature type="transmembrane region" description="Helical" evidence="20">
    <location>
        <begin position="248"/>
        <end position="268"/>
    </location>
</feature>
<dbReference type="InterPro" id="IPR006068">
    <property type="entry name" value="ATPase_P-typ_cation-transptr_C"/>
</dbReference>